<comment type="caution">
    <text evidence="1">The sequence shown here is derived from an EMBL/GenBank/DDBJ whole genome shotgun (WGS) entry which is preliminary data.</text>
</comment>
<evidence type="ECO:0000313" key="2">
    <source>
        <dbReference type="Proteomes" id="UP000828390"/>
    </source>
</evidence>
<dbReference type="Proteomes" id="UP000828390">
    <property type="component" value="Unassembled WGS sequence"/>
</dbReference>
<dbReference type="AlphaFoldDB" id="A0A9D4DVB8"/>
<sequence>MATILVNLNEAPTCKVRVLNPYPTEINLRQDADIGVAERMEKIVSVLTKAEHQAQKVTTWWP</sequence>
<evidence type="ECO:0000313" key="1">
    <source>
        <dbReference type="EMBL" id="KAH3755688.1"/>
    </source>
</evidence>
<protein>
    <submittedName>
        <fullName evidence="1">Uncharacterized protein</fullName>
    </submittedName>
</protein>
<reference evidence="1" key="2">
    <citation type="submission" date="2020-11" db="EMBL/GenBank/DDBJ databases">
        <authorList>
            <person name="McCartney M.A."/>
            <person name="Auch B."/>
            <person name="Kono T."/>
            <person name="Mallez S."/>
            <person name="Becker A."/>
            <person name="Gohl D.M."/>
            <person name="Silverstein K.A.T."/>
            <person name="Koren S."/>
            <person name="Bechman K.B."/>
            <person name="Herman A."/>
            <person name="Abrahante J.E."/>
            <person name="Garbe J."/>
        </authorList>
    </citation>
    <scope>NUCLEOTIDE SEQUENCE</scope>
    <source>
        <strain evidence="1">Duluth1</strain>
        <tissue evidence="1">Whole animal</tissue>
    </source>
</reference>
<accession>A0A9D4DVB8</accession>
<dbReference type="EMBL" id="JAIWYP010000010">
    <property type="protein sequence ID" value="KAH3755688.1"/>
    <property type="molecule type" value="Genomic_DNA"/>
</dbReference>
<keyword evidence="2" id="KW-1185">Reference proteome</keyword>
<name>A0A9D4DVB8_DREPO</name>
<organism evidence="1 2">
    <name type="scientific">Dreissena polymorpha</name>
    <name type="common">Zebra mussel</name>
    <name type="synonym">Mytilus polymorpha</name>
    <dbReference type="NCBI Taxonomy" id="45954"/>
    <lineage>
        <taxon>Eukaryota</taxon>
        <taxon>Metazoa</taxon>
        <taxon>Spiralia</taxon>
        <taxon>Lophotrochozoa</taxon>
        <taxon>Mollusca</taxon>
        <taxon>Bivalvia</taxon>
        <taxon>Autobranchia</taxon>
        <taxon>Heteroconchia</taxon>
        <taxon>Euheterodonta</taxon>
        <taxon>Imparidentia</taxon>
        <taxon>Neoheterodontei</taxon>
        <taxon>Myida</taxon>
        <taxon>Dreissenoidea</taxon>
        <taxon>Dreissenidae</taxon>
        <taxon>Dreissena</taxon>
    </lineage>
</organism>
<reference evidence="1" key="1">
    <citation type="journal article" date="2019" name="bioRxiv">
        <title>The Genome of the Zebra Mussel, Dreissena polymorpha: A Resource for Invasive Species Research.</title>
        <authorList>
            <person name="McCartney M.A."/>
            <person name="Auch B."/>
            <person name="Kono T."/>
            <person name="Mallez S."/>
            <person name="Zhang Y."/>
            <person name="Obille A."/>
            <person name="Becker A."/>
            <person name="Abrahante J.E."/>
            <person name="Garbe J."/>
            <person name="Badalamenti J.P."/>
            <person name="Herman A."/>
            <person name="Mangelson H."/>
            <person name="Liachko I."/>
            <person name="Sullivan S."/>
            <person name="Sone E.D."/>
            <person name="Koren S."/>
            <person name="Silverstein K.A.T."/>
            <person name="Beckman K.B."/>
            <person name="Gohl D.M."/>
        </authorList>
    </citation>
    <scope>NUCLEOTIDE SEQUENCE</scope>
    <source>
        <strain evidence="1">Duluth1</strain>
        <tissue evidence="1">Whole animal</tissue>
    </source>
</reference>
<proteinExistence type="predicted"/>
<gene>
    <name evidence="1" type="ORF">DPMN_190386</name>
</gene>